<evidence type="ECO:0000256" key="1">
    <source>
        <dbReference type="SAM" id="MobiDB-lite"/>
    </source>
</evidence>
<reference evidence="3" key="1">
    <citation type="journal article" date="2023" name="Mol. Phylogenet. Evol.">
        <title>Genome-scale phylogeny and comparative genomics of the fungal order Sordariales.</title>
        <authorList>
            <person name="Hensen N."/>
            <person name="Bonometti L."/>
            <person name="Westerberg I."/>
            <person name="Brannstrom I.O."/>
            <person name="Guillou S."/>
            <person name="Cros-Aarteil S."/>
            <person name="Calhoun S."/>
            <person name="Haridas S."/>
            <person name="Kuo A."/>
            <person name="Mondo S."/>
            <person name="Pangilinan J."/>
            <person name="Riley R."/>
            <person name="LaButti K."/>
            <person name="Andreopoulos B."/>
            <person name="Lipzen A."/>
            <person name="Chen C."/>
            <person name="Yan M."/>
            <person name="Daum C."/>
            <person name="Ng V."/>
            <person name="Clum A."/>
            <person name="Steindorff A."/>
            <person name="Ohm R.A."/>
            <person name="Martin F."/>
            <person name="Silar P."/>
            <person name="Natvig D.O."/>
            <person name="Lalanne C."/>
            <person name="Gautier V."/>
            <person name="Ament-Velasquez S.L."/>
            <person name="Kruys A."/>
            <person name="Hutchinson M.I."/>
            <person name="Powell A.J."/>
            <person name="Barry K."/>
            <person name="Miller A.N."/>
            <person name="Grigoriev I.V."/>
            <person name="Debuchy R."/>
            <person name="Gladieux P."/>
            <person name="Hiltunen Thoren M."/>
            <person name="Johannesson H."/>
        </authorList>
    </citation>
    <scope>NUCLEOTIDE SEQUENCE</scope>
    <source>
        <strain evidence="3">CBS 955.72</strain>
    </source>
</reference>
<dbReference type="PANTHER" id="PTHR24148:SF78">
    <property type="entry name" value="HETEROKARYON INCOMPATIBILITY DOMAIN-CONTAINING PROTEIN"/>
    <property type="match status" value="1"/>
</dbReference>
<dbReference type="InterPro" id="IPR052895">
    <property type="entry name" value="HetReg/Transcr_Mod"/>
</dbReference>
<proteinExistence type="predicted"/>
<evidence type="ECO:0000259" key="2">
    <source>
        <dbReference type="Pfam" id="PF06985"/>
    </source>
</evidence>
<evidence type="ECO:0000313" key="4">
    <source>
        <dbReference type="Proteomes" id="UP001275084"/>
    </source>
</evidence>
<sequence>MPSLGSCSAQSRVAHAYDALSYTWGSVADSNPTIFVNGHERAVTANLCAALWHLRDPSGERTLWIDALCINQQNNQEKGQQVQSMAKIYAKASRVIVWLGEPTVDSDLAFNALLSFVRQLDEEGQSPRPTTTANDAPESGLLEPLA</sequence>
<accession>A0AAJ0H5A3</accession>
<feature type="domain" description="Heterokaryon incompatibility" evidence="2">
    <location>
        <begin position="17"/>
        <end position="120"/>
    </location>
</feature>
<gene>
    <name evidence="3" type="ORF">B0T25DRAFT_618336</name>
</gene>
<evidence type="ECO:0000313" key="3">
    <source>
        <dbReference type="EMBL" id="KAK3339775.1"/>
    </source>
</evidence>
<organism evidence="3 4">
    <name type="scientific">Lasiosphaeria hispida</name>
    <dbReference type="NCBI Taxonomy" id="260671"/>
    <lineage>
        <taxon>Eukaryota</taxon>
        <taxon>Fungi</taxon>
        <taxon>Dikarya</taxon>
        <taxon>Ascomycota</taxon>
        <taxon>Pezizomycotina</taxon>
        <taxon>Sordariomycetes</taxon>
        <taxon>Sordariomycetidae</taxon>
        <taxon>Sordariales</taxon>
        <taxon>Lasiosphaeriaceae</taxon>
        <taxon>Lasiosphaeria</taxon>
    </lineage>
</organism>
<feature type="region of interest" description="Disordered" evidence="1">
    <location>
        <begin position="121"/>
        <end position="146"/>
    </location>
</feature>
<dbReference type="AlphaFoldDB" id="A0AAJ0H5A3"/>
<reference evidence="3" key="2">
    <citation type="submission" date="2023-06" db="EMBL/GenBank/DDBJ databases">
        <authorList>
            <consortium name="Lawrence Berkeley National Laboratory"/>
            <person name="Haridas S."/>
            <person name="Hensen N."/>
            <person name="Bonometti L."/>
            <person name="Westerberg I."/>
            <person name="Brannstrom I.O."/>
            <person name="Guillou S."/>
            <person name="Cros-Aarteil S."/>
            <person name="Calhoun S."/>
            <person name="Kuo A."/>
            <person name="Mondo S."/>
            <person name="Pangilinan J."/>
            <person name="Riley R."/>
            <person name="Labutti K."/>
            <person name="Andreopoulos B."/>
            <person name="Lipzen A."/>
            <person name="Chen C."/>
            <person name="Yanf M."/>
            <person name="Daum C."/>
            <person name="Ng V."/>
            <person name="Clum A."/>
            <person name="Steindorff A."/>
            <person name="Ohm R."/>
            <person name="Martin F."/>
            <person name="Silar P."/>
            <person name="Natvig D."/>
            <person name="Lalanne C."/>
            <person name="Gautier V."/>
            <person name="Ament-Velasquez S.L."/>
            <person name="Kruys A."/>
            <person name="Hutchinson M.I."/>
            <person name="Powell A.J."/>
            <person name="Barry K."/>
            <person name="Miller A.N."/>
            <person name="Grigoriev I.V."/>
            <person name="Debuchy R."/>
            <person name="Gladieux P."/>
            <person name="Thoren M.H."/>
            <person name="Johannesson H."/>
        </authorList>
    </citation>
    <scope>NUCLEOTIDE SEQUENCE</scope>
    <source>
        <strain evidence="3">CBS 955.72</strain>
    </source>
</reference>
<dbReference type="PANTHER" id="PTHR24148">
    <property type="entry name" value="ANKYRIN REPEAT DOMAIN-CONTAINING PROTEIN 39 HOMOLOG-RELATED"/>
    <property type="match status" value="1"/>
</dbReference>
<dbReference type="InterPro" id="IPR010730">
    <property type="entry name" value="HET"/>
</dbReference>
<comment type="caution">
    <text evidence="3">The sequence shown here is derived from an EMBL/GenBank/DDBJ whole genome shotgun (WGS) entry which is preliminary data.</text>
</comment>
<keyword evidence="4" id="KW-1185">Reference proteome</keyword>
<dbReference type="Pfam" id="PF06985">
    <property type="entry name" value="HET"/>
    <property type="match status" value="1"/>
</dbReference>
<protein>
    <submittedName>
        <fullName evidence="3">Heterokaryon incompatibility protein-domain-containing protein</fullName>
    </submittedName>
</protein>
<dbReference type="Proteomes" id="UP001275084">
    <property type="component" value="Unassembled WGS sequence"/>
</dbReference>
<dbReference type="EMBL" id="JAUIQD010000009">
    <property type="protein sequence ID" value="KAK3339775.1"/>
    <property type="molecule type" value="Genomic_DNA"/>
</dbReference>
<name>A0AAJ0H5A3_9PEZI</name>